<name>A0ABR6YX90_9FIRM</name>
<evidence type="ECO:0000256" key="1">
    <source>
        <dbReference type="SAM" id="MobiDB-lite"/>
    </source>
</evidence>
<organism evidence="3 4">
    <name type="scientific">Acetobacterium malicum</name>
    <dbReference type="NCBI Taxonomy" id="52692"/>
    <lineage>
        <taxon>Bacteria</taxon>
        <taxon>Bacillati</taxon>
        <taxon>Bacillota</taxon>
        <taxon>Clostridia</taxon>
        <taxon>Eubacteriales</taxon>
        <taxon>Eubacteriaceae</taxon>
        <taxon>Acetobacterium</taxon>
    </lineage>
</organism>
<protein>
    <submittedName>
        <fullName evidence="3">Uncharacterized protein</fullName>
    </submittedName>
</protein>
<dbReference type="Proteomes" id="UP000622405">
    <property type="component" value="Unassembled WGS sequence"/>
</dbReference>
<dbReference type="EMBL" id="WJBE01000006">
    <property type="protein sequence ID" value="MBC3899746.1"/>
    <property type="molecule type" value="Genomic_DNA"/>
</dbReference>
<proteinExistence type="predicted"/>
<sequence>MMKTNVAALTTWLAKTTLKQRIVLGIGGVLMTGMIGLGIYTILPNNTDTWQSTADEKTVKVQDINTEKTTAVTTTPVESKVVEAQTVTNDNSTVVESNVTTVNTPAIASEPVYTSEETGGHYEAHQDTYVEPAYEEPAYEAPAAESSGGGWNGDLGATPIDSSGGENGGTFVGN</sequence>
<accession>A0ABR6YX90</accession>
<evidence type="ECO:0000313" key="4">
    <source>
        <dbReference type="Proteomes" id="UP000622405"/>
    </source>
</evidence>
<evidence type="ECO:0000256" key="2">
    <source>
        <dbReference type="SAM" id="Phobius"/>
    </source>
</evidence>
<feature type="compositionally biased region" description="Gly residues" evidence="1">
    <location>
        <begin position="165"/>
        <end position="174"/>
    </location>
</feature>
<comment type="caution">
    <text evidence="3">The sequence shown here is derived from an EMBL/GenBank/DDBJ whole genome shotgun (WGS) entry which is preliminary data.</text>
</comment>
<keyword evidence="4" id="KW-1185">Reference proteome</keyword>
<keyword evidence="2" id="KW-1133">Transmembrane helix</keyword>
<feature type="region of interest" description="Disordered" evidence="1">
    <location>
        <begin position="142"/>
        <end position="174"/>
    </location>
</feature>
<feature type="transmembrane region" description="Helical" evidence="2">
    <location>
        <begin position="21"/>
        <end position="43"/>
    </location>
</feature>
<gene>
    <name evidence="3" type="ORF">GH811_08965</name>
</gene>
<evidence type="ECO:0000313" key="3">
    <source>
        <dbReference type="EMBL" id="MBC3899746.1"/>
    </source>
</evidence>
<keyword evidence="2" id="KW-0812">Transmembrane</keyword>
<dbReference type="RefSeq" id="WP_186894154.1">
    <property type="nucleotide sequence ID" value="NZ_WJBE01000006.1"/>
</dbReference>
<keyword evidence="2" id="KW-0472">Membrane</keyword>
<reference evidence="3 4" key="1">
    <citation type="journal article" date="2020" name="mSystems">
        <title>Defining Genomic and Predicted Metabolic Features of the Acetobacterium Genus.</title>
        <authorList>
            <person name="Ross D.E."/>
            <person name="Marshall C.W."/>
            <person name="Gulliver D."/>
            <person name="May H.D."/>
            <person name="Norman R.S."/>
        </authorList>
    </citation>
    <scope>NUCLEOTIDE SEQUENCE [LARGE SCALE GENOMIC DNA]</scope>
    <source>
        <strain evidence="3 4">DSM 4132</strain>
    </source>
</reference>